<dbReference type="GO" id="GO:0009636">
    <property type="term" value="P:response to toxic substance"/>
    <property type="evidence" value="ECO:0007669"/>
    <property type="project" value="TreeGrafter"/>
</dbReference>
<evidence type="ECO:0000256" key="1">
    <source>
        <dbReference type="ARBA" id="ARBA00000423"/>
    </source>
</evidence>
<dbReference type="PANTHER" id="PTHR10363:SF2">
    <property type="entry name" value="BLEOMYCIN HYDROLASE"/>
    <property type="match status" value="1"/>
</dbReference>
<name>A0A409VZW0_9AGAR</name>
<dbReference type="STRING" id="181874.A0A409VZW0"/>
<dbReference type="GO" id="GO:0005737">
    <property type="term" value="C:cytoplasm"/>
    <property type="evidence" value="ECO:0007669"/>
    <property type="project" value="TreeGrafter"/>
</dbReference>
<keyword evidence="5" id="KW-0378">Hydrolase</keyword>
<dbReference type="PROSITE" id="PS00139">
    <property type="entry name" value="THIOL_PROTEASE_CYS"/>
    <property type="match status" value="1"/>
</dbReference>
<dbReference type="OrthoDB" id="2666448at2759"/>
<evidence type="ECO:0000256" key="13">
    <source>
        <dbReference type="SAM" id="MobiDB-lite"/>
    </source>
</evidence>
<evidence type="ECO:0000256" key="2">
    <source>
        <dbReference type="ARBA" id="ARBA00012465"/>
    </source>
</evidence>
<dbReference type="GO" id="GO:0070005">
    <property type="term" value="F:cysteine-type aminopeptidase activity"/>
    <property type="evidence" value="ECO:0007669"/>
    <property type="project" value="InterPro"/>
</dbReference>
<dbReference type="EMBL" id="NHTK01005900">
    <property type="protein sequence ID" value="PPQ71794.1"/>
    <property type="molecule type" value="Genomic_DNA"/>
</dbReference>
<dbReference type="CDD" id="cd00585">
    <property type="entry name" value="Peptidase_C1B"/>
    <property type="match status" value="1"/>
</dbReference>
<dbReference type="Gene3D" id="3.90.70.10">
    <property type="entry name" value="Cysteine proteinases"/>
    <property type="match status" value="1"/>
</dbReference>
<comment type="catalytic activity">
    <reaction evidence="1">
        <text>Inactivates bleomycin B2 (a cytotoxic glycometallopeptide) by hydrolysis of a carboxyamide bond of beta-aminoalanine, but also shows general aminopeptidase activity. The specificity varies somewhat with source, but amino acid arylamides of Met, Leu and Ala are preferred.</text>
        <dbReference type="EC" id="3.4.22.40"/>
    </reaction>
</comment>
<evidence type="ECO:0000256" key="11">
    <source>
        <dbReference type="ARBA" id="ARBA00031859"/>
    </source>
</evidence>
<evidence type="ECO:0000313" key="15">
    <source>
        <dbReference type="Proteomes" id="UP000284842"/>
    </source>
</evidence>
<dbReference type="SUPFAM" id="SSF54001">
    <property type="entry name" value="Cysteine proteinases"/>
    <property type="match status" value="1"/>
</dbReference>
<keyword evidence="6" id="KW-0788">Thiol protease</keyword>
<sequence length="778" mass="85963">MGNQPSSRIPTPADYEPEDEKEGFIQLSETLEALNINVANPLSKDGSLTLQHVVGWESSLRNDPKTRLARTILSQADIRSVLTSRAAKIADQHVFNHTLDYKTGPITNQKSSGRCWLFATTNVIRFGIMKRLKLKDFQLSQSYLFFWDKLNKSNYYLELMIQNADLPIDDRLITHLSSDLISDGGQWDMVVNLLAAYGVVPQSLYPESTHSSLSGPLNAILKTKLREHSLILRSLAEQLRAAHLKEETVMATLRAKKEELMKEVYRVMTATLGVPPPPGKKFVWDYIDADDKVGRWEGSPKEFFEQFASKPFSPLESFSLINDPRNVYNALYTVDKLGNMWGGRPILYVNTEIEELKATVVKMIKAGQPVFFGCDVGKFSDKDLGIMDTALFEYENAFDFSLGLSKADRLETCESAMTHAMVITGVHIDPTTDKPVRYKVENSWGETAGKEGFFVMSDKWFEEFVYQVVVPKQLANKEHVAILESGDAIVLPPWDPMPLSILCLCIVDAMILSRWIARPPQLPMSEAKHLKPATSYHHTQSISPAASLYLTTYKPTSSFLANIKIIINTMQAYSWTRLTCLVVLLFSFDSRIFKTAVAAPTPEAEAMANPAAASVDFSHAGMMKLPRAEGGYSDMMGASNQEANSGNGYVAGGSQMEENRKKRANAAWFSPSDIAARSASAGGSGQDASSSLYLNPLVSLDMKDAEKAAGRKKYRGVARRGGGGYGGESSEVSNEYGRGRYGGYGGEGYGGQNNEESDNESESDEGDQSDSESDCDDE</sequence>
<dbReference type="InterPro" id="IPR004134">
    <property type="entry name" value="Peptidase_C1B"/>
</dbReference>
<evidence type="ECO:0000256" key="9">
    <source>
        <dbReference type="ARBA" id="ARBA00030627"/>
    </source>
</evidence>
<dbReference type="PANTHER" id="PTHR10363">
    <property type="entry name" value="BLEOMYCIN HYDROLASE"/>
    <property type="match status" value="1"/>
</dbReference>
<dbReference type="EC" id="3.4.22.40" evidence="2"/>
<organism evidence="14 15">
    <name type="scientific">Panaeolus cyanescens</name>
    <dbReference type="NCBI Taxonomy" id="181874"/>
    <lineage>
        <taxon>Eukaryota</taxon>
        <taxon>Fungi</taxon>
        <taxon>Dikarya</taxon>
        <taxon>Basidiomycota</taxon>
        <taxon>Agaricomycotina</taxon>
        <taxon>Agaricomycetes</taxon>
        <taxon>Agaricomycetidae</taxon>
        <taxon>Agaricales</taxon>
        <taxon>Agaricineae</taxon>
        <taxon>Galeropsidaceae</taxon>
        <taxon>Panaeolus</taxon>
    </lineage>
</organism>
<feature type="region of interest" description="Disordered" evidence="13">
    <location>
        <begin position="1"/>
        <end position="20"/>
    </location>
</feature>
<dbReference type="GO" id="GO:0043418">
    <property type="term" value="P:homocysteine catabolic process"/>
    <property type="evidence" value="ECO:0007669"/>
    <property type="project" value="TreeGrafter"/>
</dbReference>
<dbReference type="GO" id="GO:0004197">
    <property type="term" value="F:cysteine-type endopeptidase activity"/>
    <property type="evidence" value="ECO:0007669"/>
    <property type="project" value="UniProtKB-EC"/>
</dbReference>
<dbReference type="InterPro" id="IPR000169">
    <property type="entry name" value="Pept_cys_AS"/>
</dbReference>
<dbReference type="InParanoid" id="A0A409VZW0"/>
<feature type="compositionally biased region" description="Acidic residues" evidence="13">
    <location>
        <begin position="755"/>
        <end position="778"/>
    </location>
</feature>
<keyword evidence="15" id="KW-1185">Reference proteome</keyword>
<evidence type="ECO:0000256" key="3">
    <source>
        <dbReference type="ARBA" id="ARBA00016900"/>
    </source>
</evidence>
<dbReference type="Pfam" id="PF03051">
    <property type="entry name" value="Peptidase_C1_2"/>
    <property type="match status" value="1"/>
</dbReference>
<accession>A0A409VZW0</accession>
<evidence type="ECO:0000256" key="4">
    <source>
        <dbReference type="ARBA" id="ARBA00022670"/>
    </source>
</evidence>
<comment type="caution">
    <text evidence="14">The sequence shown here is derived from an EMBL/GenBank/DDBJ whole genome shotgun (WGS) entry which is preliminary data.</text>
</comment>
<comment type="function">
    <text evidence="7">The normal physiological role of the enzyme is unknown, but it is not essential for the viability of yeast cells. Has aminopeptidase activity, shortening substrate peptides sequentially by 1 amino acid. Has bleomycin hydrolase activity, which can protect the cell from the toxic effects of bleomycin. Has homocysteine-thiolactonase activity, protecting the cell against homocysteine toxicity. Acts as a repressor in the GAL4 regulatory system, but this does not require either the peptidase or nucleic acid-binding activities.</text>
</comment>
<reference evidence="14 15" key="1">
    <citation type="journal article" date="2018" name="Evol. Lett.">
        <title>Horizontal gene cluster transfer increased hallucinogenic mushroom diversity.</title>
        <authorList>
            <person name="Reynolds H.T."/>
            <person name="Vijayakumar V."/>
            <person name="Gluck-Thaler E."/>
            <person name="Korotkin H.B."/>
            <person name="Matheny P.B."/>
            <person name="Slot J.C."/>
        </authorList>
    </citation>
    <scope>NUCLEOTIDE SEQUENCE [LARGE SCALE GENOMIC DNA]</scope>
    <source>
        <strain evidence="14 15">2629</strain>
    </source>
</reference>
<dbReference type="Proteomes" id="UP000284842">
    <property type="component" value="Unassembled WGS sequence"/>
</dbReference>
<proteinExistence type="predicted"/>
<feature type="compositionally biased region" description="Gly residues" evidence="13">
    <location>
        <begin position="739"/>
        <end position="751"/>
    </location>
</feature>
<dbReference type="InterPro" id="IPR038765">
    <property type="entry name" value="Papain-like_cys_pep_sf"/>
</dbReference>
<evidence type="ECO:0000256" key="5">
    <source>
        <dbReference type="ARBA" id="ARBA00022801"/>
    </source>
</evidence>
<evidence type="ECO:0000256" key="10">
    <source>
        <dbReference type="ARBA" id="ARBA00031564"/>
    </source>
</evidence>
<evidence type="ECO:0000256" key="8">
    <source>
        <dbReference type="ARBA" id="ARBA00026080"/>
    </source>
</evidence>
<feature type="non-terminal residue" evidence="14">
    <location>
        <position position="778"/>
    </location>
</feature>
<feature type="region of interest" description="Disordered" evidence="13">
    <location>
        <begin position="708"/>
        <end position="778"/>
    </location>
</feature>
<protein>
    <recommendedName>
        <fullName evidence="3">Cysteine proteinase 1, mitochondrial</fullName>
        <ecNumber evidence="2">3.4.22.40</ecNumber>
    </recommendedName>
    <alternativeName>
        <fullName evidence="9">Bleomycin hydrolase</fullName>
    </alternativeName>
    <alternativeName>
        <fullName evidence="12">Homocysteine-thiolactonase</fullName>
    </alternativeName>
    <alternativeName>
        <fullName evidence="10">Leucine aminopeptidase 3</fullName>
    </alternativeName>
    <alternativeName>
        <fullName evidence="11">Y3</fullName>
    </alternativeName>
</protein>
<dbReference type="GO" id="GO:0006508">
    <property type="term" value="P:proteolysis"/>
    <property type="evidence" value="ECO:0007669"/>
    <property type="project" value="UniProtKB-KW"/>
</dbReference>
<evidence type="ECO:0000256" key="6">
    <source>
        <dbReference type="ARBA" id="ARBA00022807"/>
    </source>
</evidence>
<evidence type="ECO:0000256" key="7">
    <source>
        <dbReference type="ARBA" id="ARBA00025347"/>
    </source>
</evidence>
<comment type="subunit">
    <text evidence="8">Homohexamer. Binds to nucleic acids. Binds single-stranded DNA and RNA with higher affinity than double-stranded DNA.</text>
</comment>
<keyword evidence="4" id="KW-0645">Protease</keyword>
<dbReference type="AlphaFoldDB" id="A0A409VZW0"/>
<evidence type="ECO:0000256" key="12">
    <source>
        <dbReference type="ARBA" id="ARBA00032353"/>
    </source>
</evidence>
<evidence type="ECO:0000313" key="14">
    <source>
        <dbReference type="EMBL" id="PPQ71794.1"/>
    </source>
</evidence>
<gene>
    <name evidence="14" type="ORF">CVT24_006145</name>
</gene>